<dbReference type="RefSeq" id="WP_094786660.1">
    <property type="nucleotide sequence ID" value="NZ_NDXW01000001.1"/>
</dbReference>
<organism evidence="1 2">
    <name type="scientific">Zooshikella ganghwensis</name>
    <dbReference type="NCBI Taxonomy" id="202772"/>
    <lineage>
        <taxon>Bacteria</taxon>
        <taxon>Pseudomonadati</taxon>
        <taxon>Pseudomonadota</taxon>
        <taxon>Gammaproteobacteria</taxon>
        <taxon>Oceanospirillales</taxon>
        <taxon>Zooshikellaceae</taxon>
        <taxon>Zooshikella</taxon>
    </lineage>
</organism>
<keyword evidence="2" id="KW-1185">Reference proteome</keyword>
<evidence type="ECO:0000313" key="1">
    <source>
        <dbReference type="EMBL" id="RDH43310.1"/>
    </source>
</evidence>
<dbReference type="EMBL" id="NDXW01000001">
    <property type="protein sequence ID" value="RDH43310.1"/>
    <property type="molecule type" value="Genomic_DNA"/>
</dbReference>
<gene>
    <name evidence="1" type="ORF">B9G39_07580</name>
</gene>
<comment type="caution">
    <text evidence="1">The sequence shown here is derived from an EMBL/GenBank/DDBJ whole genome shotgun (WGS) entry which is preliminary data.</text>
</comment>
<evidence type="ECO:0000313" key="2">
    <source>
        <dbReference type="Proteomes" id="UP000257039"/>
    </source>
</evidence>
<proteinExistence type="predicted"/>
<name>A0A4P9VMG8_9GAMM</name>
<protein>
    <submittedName>
        <fullName evidence="1">Uncharacterized protein</fullName>
    </submittedName>
</protein>
<accession>A0A4P9VMG8</accession>
<dbReference type="Proteomes" id="UP000257039">
    <property type="component" value="Unassembled WGS sequence"/>
</dbReference>
<sequence>MKRLLIMLAGTVSLLLGVAFWLTDSEPSVAMTAEPAPLQHLLERHTPTFLPAEGVYEIEATEADLKQLFVTLVQKYPQWHVKGIDIELMEQKALIRSSVQVGPRYLNVTSLVGIRGNKPELLEVQLADQVLPEWLVNLAIENTLQIARLEPVWQMYQSIERVRIAPQRAVLAYHWSERMVSALNKQGKDFLFSPADQQRITMYLVAAHKYAEQSKVKREPLPKLFQQLFQLAQQRTQTGESAVDENRALLTALALYHSNLDLSDYKVPKALLKQRKRFYLNKRKDLARHFVLSAAMSLYMGDRLTDSVGLLKELDDSRNGSGFSFYDLAADRAGIRFARQATKSETLAKQLQAMLAVSVDEAMLVPAFKKLPEGMSTKQFEAEFKDTQSAGFKQLLQSIDSQIEASPLYRKPNVIAE</sequence>
<reference evidence="1 2" key="1">
    <citation type="submission" date="2017-04" db="EMBL/GenBank/DDBJ databases">
        <title>Draft genome sequence of Zooshikella ganghwensis VG4 isolated from Red Sea sediments.</title>
        <authorList>
            <person name="Rehman Z."/>
            <person name="Alam I."/>
            <person name="Kamau A."/>
            <person name="Bajic V."/>
            <person name="Leiknes T."/>
        </authorList>
    </citation>
    <scope>NUCLEOTIDE SEQUENCE [LARGE SCALE GENOMIC DNA]</scope>
    <source>
        <strain evidence="1 2">VG4</strain>
    </source>
</reference>
<dbReference type="AlphaFoldDB" id="A0A4P9VMG8"/>